<dbReference type="EMBL" id="JBHSQN010000002">
    <property type="protein sequence ID" value="MFC6010496.1"/>
    <property type="molecule type" value="Genomic_DNA"/>
</dbReference>
<evidence type="ECO:0000313" key="2">
    <source>
        <dbReference type="Proteomes" id="UP001596223"/>
    </source>
</evidence>
<proteinExistence type="predicted"/>
<comment type="caution">
    <text evidence="1">The sequence shown here is derived from an EMBL/GenBank/DDBJ whole genome shotgun (WGS) entry which is preliminary data.</text>
</comment>
<accession>A0ABW1JM56</accession>
<protein>
    <submittedName>
        <fullName evidence="1">Uncharacterized protein</fullName>
    </submittedName>
</protein>
<name>A0ABW1JM56_9NOCA</name>
<sequence length="132" mass="14341">MTTFEIDIEERRSDPHVFEVLGRVVGVLCDVPGPLANALAFRLWPLLSGNGFALSWHGATPTADNVVSFLLDTASNDRPFGAVELVERTEFITVTIGGVQFQLRPEPMLDADDFAVLTEYWRTGTVSSGSAG</sequence>
<dbReference type="Proteomes" id="UP001596223">
    <property type="component" value="Unassembled WGS sequence"/>
</dbReference>
<keyword evidence="2" id="KW-1185">Reference proteome</keyword>
<gene>
    <name evidence="1" type="ORF">ACFP3H_05495</name>
</gene>
<organism evidence="1 2">
    <name type="scientific">Nocardia lasii</name>
    <dbReference type="NCBI Taxonomy" id="1616107"/>
    <lineage>
        <taxon>Bacteria</taxon>
        <taxon>Bacillati</taxon>
        <taxon>Actinomycetota</taxon>
        <taxon>Actinomycetes</taxon>
        <taxon>Mycobacteriales</taxon>
        <taxon>Nocardiaceae</taxon>
        <taxon>Nocardia</taxon>
    </lineage>
</organism>
<dbReference type="RefSeq" id="WP_378600486.1">
    <property type="nucleotide sequence ID" value="NZ_JBHSQN010000002.1"/>
</dbReference>
<evidence type="ECO:0000313" key="1">
    <source>
        <dbReference type="EMBL" id="MFC6010496.1"/>
    </source>
</evidence>
<reference evidence="2" key="1">
    <citation type="journal article" date="2019" name="Int. J. Syst. Evol. Microbiol.">
        <title>The Global Catalogue of Microorganisms (GCM) 10K type strain sequencing project: providing services to taxonomists for standard genome sequencing and annotation.</title>
        <authorList>
            <consortium name="The Broad Institute Genomics Platform"/>
            <consortium name="The Broad Institute Genome Sequencing Center for Infectious Disease"/>
            <person name="Wu L."/>
            <person name="Ma J."/>
        </authorList>
    </citation>
    <scope>NUCLEOTIDE SEQUENCE [LARGE SCALE GENOMIC DNA]</scope>
    <source>
        <strain evidence="2">CCUG 36956</strain>
    </source>
</reference>